<reference evidence="1" key="1">
    <citation type="submission" date="2018-02" db="EMBL/GenBank/DDBJ databases">
        <authorList>
            <person name="Vasarhelyi B.M."/>
            <person name="Deshmukh S."/>
            <person name="Balint B."/>
            <person name="Kukolya J."/>
        </authorList>
    </citation>
    <scope>NUCLEOTIDE SEQUENCE</scope>
    <source>
        <strain evidence="1">KB22</strain>
    </source>
</reference>
<dbReference type="EMBL" id="PRDK01000001">
    <property type="protein sequence ID" value="MBE8712559.1"/>
    <property type="molecule type" value="Genomic_DNA"/>
</dbReference>
<organism evidence="1 2">
    <name type="scientific">Sphingobacterium hungaricum</name>
    <dbReference type="NCBI Taxonomy" id="2082723"/>
    <lineage>
        <taxon>Bacteria</taxon>
        <taxon>Pseudomonadati</taxon>
        <taxon>Bacteroidota</taxon>
        <taxon>Sphingobacteriia</taxon>
        <taxon>Sphingobacteriales</taxon>
        <taxon>Sphingobacteriaceae</taxon>
        <taxon>Sphingobacterium</taxon>
    </lineage>
</organism>
<keyword evidence="2" id="KW-1185">Reference proteome</keyword>
<sequence>MNQIIIPKPTIRAELTEKREYAILKDVQFIGTIAQLVENRWRNNLFDSNIKDQTLKNFSAQIYKGAQGVKNSLKGKFNLKEPDELEFELATSMDRVVSFFCLLPSELVNSIMDKLEAEKRALELEHAKVQPMEVQKNVYDIAPEQHEVVY</sequence>
<gene>
    <name evidence="1" type="ORF">C4F49_02540</name>
</gene>
<comment type="caution">
    <text evidence="1">The sequence shown here is derived from an EMBL/GenBank/DDBJ whole genome shotgun (WGS) entry which is preliminary data.</text>
</comment>
<accession>A0A928YP47</accession>
<proteinExistence type="predicted"/>
<name>A0A928YP47_9SPHI</name>
<dbReference type="Proteomes" id="UP000616201">
    <property type="component" value="Unassembled WGS sequence"/>
</dbReference>
<protein>
    <submittedName>
        <fullName evidence="1">Uncharacterized protein</fullName>
    </submittedName>
</protein>
<evidence type="ECO:0000313" key="1">
    <source>
        <dbReference type="EMBL" id="MBE8712559.1"/>
    </source>
</evidence>
<evidence type="ECO:0000313" key="2">
    <source>
        <dbReference type="Proteomes" id="UP000616201"/>
    </source>
</evidence>
<dbReference type="AlphaFoldDB" id="A0A928YP47"/>
<dbReference type="RefSeq" id="WP_196934889.1">
    <property type="nucleotide sequence ID" value="NZ_MU158698.1"/>
</dbReference>